<dbReference type="GO" id="GO:0010181">
    <property type="term" value="F:FMN binding"/>
    <property type="evidence" value="ECO:0007669"/>
    <property type="project" value="InterPro"/>
</dbReference>
<dbReference type="STRING" id="43064.SAMN04488086_11816"/>
<dbReference type="GO" id="GO:0016020">
    <property type="term" value="C:membrane"/>
    <property type="evidence" value="ECO:0007669"/>
    <property type="project" value="InterPro"/>
</dbReference>
<dbReference type="PROSITE" id="PS51257">
    <property type="entry name" value="PROKAR_LIPOPROTEIN"/>
    <property type="match status" value="1"/>
</dbReference>
<feature type="compositionally biased region" description="Low complexity" evidence="1">
    <location>
        <begin position="33"/>
        <end position="57"/>
    </location>
</feature>
<proteinExistence type="predicted"/>
<dbReference type="RefSeq" id="WP_086942748.1">
    <property type="nucleotide sequence ID" value="NZ_FONM01000018.1"/>
</dbReference>
<evidence type="ECO:0000259" key="3">
    <source>
        <dbReference type="SMART" id="SM00900"/>
    </source>
</evidence>
<feature type="region of interest" description="Disordered" evidence="1">
    <location>
        <begin position="28"/>
        <end position="57"/>
    </location>
</feature>
<sequence length="184" mass="19457">MELKKTLSTATLLLASTFVLAACGGADTETESSEAASSEVVVESSSEATSEATSEAAAELKDGTYTLVEKNFDTRGWKTEFSITVVDGKITESAYENVNEAGAKKSEDADYQARMVEKAGVGPADYFPALNNQLVEKQDPEAVEVVTGATGSSDTFKKYAPMLVEAAEAGDTTTIEIDNVVEEE</sequence>
<accession>A0A1W1IGL9</accession>
<dbReference type="Gene3D" id="3.90.1010.20">
    <property type="match status" value="1"/>
</dbReference>
<evidence type="ECO:0000313" key="5">
    <source>
        <dbReference type="Proteomes" id="UP000195985"/>
    </source>
</evidence>
<dbReference type="OrthoDB" id="1937675at2"/>
<keyword evidence="2" id="KW-0732">Signal</keyword>
<feature type="signal peptide" evidence="2">
    <location>
        <begin position="1"/>
        <end position="21"/>
    </location>
</feature>
<protein>
    <recommendedName>
        <fullName evidence="3">FMN-binding domain-containing protein</fullName>
    </recommendedName>
</protein>
<gene>
    <name evidence="4" type="ORF">TPAS_1613</name>
</gene>
<keyword evidence="5" id="KW-1185">Reference proteome</keyword>
<dbReference type="InterPro" id="IPR007329">
    <property type="entry name" value="FMN-bd"/>
</dbReference>
<feature type="chain" id="PRO_5038493199" description="FMN-binding domain-containing protein" evidence="2">
    <location>
        <begin position="22"/>
        <end position="184"/>
    </location>
</feature>
<organism evidence="4 5">
    <name type="scientific">Trichococcus pasteurii</name>
    <dbReference type="NCBI Taxonomy" id="43064"/>
    <lineage>
        <taxon>Bacteria</taxon>
        <taxon>Bacillati</taxon>
        <taxon>Bacillota</taxon>
        <taxon>Bacilli</taxon>
        <taxon>Lactobacillales</taxon>
        <taxon>Carnobacteriaceae</taxon>
        <taxon>Trichococcus</taxon>
    </lineage>
</organism>
<reference evidence="5" key="1">
    <citation type="submission" date="2016-04" db="EMBL/GenBank/DDBJ databases">
        <authorList>
            <person name="Strepis N."/>
        </authorList>
    </citation>
    <scope>NUCLEOTIDE SEQUENCE [LARGE SCALE GENOMIC DNA]</scope>
</reference>
<dbReference type="Proteomes" id="UP000195985">
    <property type="component" value="Unassembled WGS sequence"/>
</dbReference>
<name>A0A1W1IGL9_9LACT</name>
<evidence type="ECO:0000256" key="2">
    <source>
        <dbReference type="SAM" id="SignalP"/>
    </source>
</evidence>
<dbReference type="AlphaFoldDB" id="A0A1W1IGL9"/>
<dbReference type="SMART" id="SM00900">
    <property type="entry name" value="FMN_bind"/>
    <property type="match status" value="1"/>
</dbReference>
<evidence type="ECO:0000256" key="1">
    <source>
        <dbReference type="SAM" id="MobiDB-lite"/>
    </source>
</evidence>
<evidence type="ECO:0000313" key="4">
    <source>
        <dbReference type="EMBL" id="SLM51933.1"/>
    </source>
</evidence>
<dbReference type="EMBL" id="FWEY01000004">
    <property type="protein sequence ID" value="SLM51933.1"/>
    <property type="molecule type" value="Genomic_DNA"/>
</dbReference>
<feature type="domain" description="FMN-binding" evidence="3">
    <location>
        <begin position="76"/>
        <end position="167"/>
    </location>
</feature>